<feature type="region of interest" description="Disordered" evidence="1">
    <location>
        <begin position="223"/>
        <end position="244"/>
    </location>
</feature>
<keyword evidence="2" id="KW-0812">Transmembrane</keyword>
<organism evidence="3 4">
    <name type="scientific">Candidatus Dojkabacteria bacterium</name>
    <dbReference type="NCBI Taxonomy" id="2099670"/>
    <lineage>
        <taxon>Bacteria</taxon>
        <taxon>Candidatus Dojkabacteria</taxon>
    </lineage>
</organism>
<keyword evidence="2" id="KW-1133">Transmembrane helix</keyword>
<evidence type="ECO:0000313" key="4">
    <source>
        <dbReference type="Proteomes" id="UP000781173"/>
    </source>
</evidence>
<reference evidence="3" key="1">
    <citation type="journal article" date="2022" name="ISME J.">
        <title>A general approach to explore prokaryotic protein glycosylation reveals the unique surface layer modulation of an anammox bacterium.</title>
        <authorList>
            <person name="Pabst M."/>
            <person name="Grouzdev D.S."/>
            <person name="Lawson C.E."/>
            <person name="Kleikamp H.B.C."/>
            <person name="de Ram C."/>
            <person name="Louwen R."/>
            <person name="Lin Y.M."/>
            <person name="Lucker S."/>
            <person name="van Loosdrecht M.C.M."/>
            <person name="Laureni M."/>
        </authorList>
    </citation>
    <scope>NUCLEOTIDE SEQUENCE</scope>
    <source>
        <strain evidence="3">BROCD043</strain>
    </source>
</reference>
<keyword evidence="2" id="KW-0472">Membrane</keyword>
<dbReference type="Proteomes" id="UP000781173">
    <property type="component" value="Unassembled WGS sequence"/>
</dbReference>
<protein>
    <recommendedName>
        <fullName evidence="5">Baseplate protein J-like domain-containing protein</fullName>
    </recommendedName>
</protein>
<dbReference type="EMBL" id="JACFOF010000006">
    <property type="protein sequence ID" value="MBW7953761.1"/>
    <property type="molecule type" value="Genomic_DNA"/>
</dbReference>
<feature type="transmembrane region" description="Helical" evidence="2">
    <location>
        <begin position="299"/>
        <end position="324"/>
    </location>
</feature>
<evidence type="ECO:0000256" key="2">
    <source>
        <dbReference type="SAM" id="Phobius"/>
    </source>
</evidence>
<feature type="compositionally biased region" description="Polar residues" evidence="1">
    <location>
        <begin position="223"/>
        <end position="234"/>
    </location>
</feature>
<evidence type="ECO:0000313" key="3">
    <source>
        <dbReference type="EMBL" id="MBW7953761.1"/>
    </source>
</evidence>
<accession>A0A952DS00</accession>
<evidence type="ECO:0008006" key="5">
    <source>
        <dbReference type="Google" id="ProtNLM"/>
    </source>
</evidence>
<sequence length="670" mass="73847">MANANKIFIDTEEEIVFTIEKVLLSQSNRAILVIPKHAALVSSAVSLKLLTKQMLQTDKLLVLVTEDEIGRKLADKASLVAVDKISNVTKEIWIRAKELKEVLLNEKLRLKNELVGDRKDEKIVAEDELEVDQSTTVKAVIEEEPEEEVANEPKRLEAKAVELGNIMVYAGGDITDDLSLMDEERKRLETEPDISGVALADNQVDQAVFKHQDKNLNYLKQQAENAKSNSSVSHNAPEPRNKAGLLGKDLTSMLQQKQTSQVKRTSRRQVNDNAFFGKVKRFVAQFYAAGGNKKLLQSFSVGIIIFFLISYLFFPFVSITLIFAENKVKVNEKVTASTKVDEIDTEQLIIPANLLSKTSSITKEGQATGKGESGDKAKGLIDISNLTDSPIQLKKGTSVTNINTDLQYVITRDVTVPPLINNGAVRDVPVEASSFGSNYNIVNVNSTYVISGYTTSQMTANSYYDITGGTTKEIIIVTQQDIDSIKGSAEDELKQQLVDSLKGLISQEDILLDGSQKFKQDELKTSVEVDKEADTFTVDLKLTISAITVLKSDLTTVAEEVVKNNETQAGGSINLSDPVIRDISVNDDNSEVTFSLSSNAGVTADISEDDLIEKIAGVSLSEAHEYISSLEGISEYRIKYTPIYIPFFLQRVPTDSAKIEVEKIFENANQ</sequence>
<dbReference type="AlphaFoldDB" id="A0A952DS00"/>
<evidence type="ECO:0000256" key="1">
    <source>
        <dbReference type="SAM" id="MobiDB-lite"/>
    </source>
</evidence>
<gene>
    <name evidence="3" type="ORF">H3C67_03155</name>
</gene>
<name>A0A952DS00_9BACT</name>
<proteinExistence type="predicted"/>
<comment type="caution">
    <text evidence="3">The sequence shown here is derived from an EMBL/GenBank/DDBJ whole genome shotgun (WGS) entry which is preliminary data.</text>
</comment>